<evidence type="ECO:0000313" key="2">
    <source>
        <dbReference type="Proteomes" id="UP000252015"/>
    </source>
</evidence>
<dbReference type="EMBL" id="UEGW01000001">
    <property type="protein sequence ID" value="SRX94726.1"/>
    <property type="molecule type" value="Genomic_DNA"/>
</dbReference>
<accession>A0A375Z0V4</accession>
<evidence type="ECO:0000313" key="1">
    <source>
        <dbReference type="EMBL" id="SRX94726.1"/>
    </source>
</evidence>
<dbReference type="STRING" id="29313.BHQ16_21910"/>
<protein>
    <submittedName>
        <fullName evidence="1">Putative transcriptional regulator [Kitasatospora setae KM-6054]</fullName>
    </submittedName>
</protein>
<proteinExistence type="predicted"/>
<organism evidence="1 2">
    <name type="scientific">Mycobacterium shimoidei</name>
    <dbReference type="NCBI Taxonomy" id="29313"/>
    <lineage>
        <taxon>Bacteria</taxon>
        <taxon>Bacillati</taxon>
        <taxon>Actinomycetota</taxon>
        <taxon>Actinomycetes</taxon>
        <taxon>Mycobacteriales</taxon>
        <taxon>Mycobacteriaceae</taxon>
        <taxon>Mycobacterium</taxon>
    </lineage>
</organism>
<keyword evidence="2" id="KW-1185">Reference proteome</keyword>
<dbReference type="Proteomes" id="UP000252015">
    <property type="component" value="Unassembled WGS sequence"/>
</dbReference>
<gene>
    <name evidence="1" type="ORF">MSP7336_02986</name>
</gene>
<sequence length="208" mass="22733">MRIRGSVRPSKWPTRWAAKSTTCGPTSSRCCLRLARERSRSACTDRVPGCQRRCGRSISAAPPKSSTSWSWPGRSCSTRLHGFAGILEGVSSRGVATRFLTGDPSSAAVALRGQEEGIGSAVHARCSLALDLLRPLLGLPGFQVRTHDTALYTSIFRVDDRIIANSHVWGSPGAANPVLVLDRGTDDHLWDVYCRSFDRIWERGKPLT</sequence>
<name>A0A375Z0V4_MYCSH</name>
<reference evidence="1 2" key="1">
    <citation type="submission" date="2018-05" db="EMBL/GenBank/DDBJ databases">
        <authorList>
            <consortium name="IHU Genomes"/>
        </authorList>
    </citation>
    <scope>NUCLEOTIDE SEQUENCE [LARGE SCALE GENOMIC DNA]</scope>
    <source>
        <strain evidence="1 2">P7336</strain>
    </source>
</reference>
<dbReference type="AlphaFoldDB" id="A0A375Z0V4"/>